<sequence>MSLQFITGNSGNGKTKYLFNRIVKEAKANPRDNYLVIVPEQFTMQTQRQLVDLSENKAIMNIDVLSFKRLAYRVFDELGITNLTVLEETGKNLVLRKLAAQEADKLGVIGRNLNRIGYISEVKSLLSELVQYNISPEELGRYIASGRLSDTLSDKLKDVLVLYEAFEKFMQDKYITAEEILNVLSNVAEESAILRNSVIAFDEFTGFTPIQNQLIKKLFVISKKIYVTLTIDCREDIFKSRGMQELFDMPKRTVKSLTEMAAFYGIEVEEPIILDKNYRLAENEELSFMEQQLFRKRRHSFKKAPKHIHIDCLRDPKQELTKIARRINELVRNENLRYRDIAIVTGDVNIYAGYVREIFDKYNIPYFIDATQEILFHPFIEFIRSIPDIAAQNFSADAVFRFLRCGFSELLDSEIDVLENYVLACGVRGKSAWDKKWVRLPKHKAGYDLELLNQSREYIMELLKPVYQVFSDKKSTVKDYVLAIYKLIVLLDIPDKLAKKEQALLDAGDQTASKEYGQIYKIVMQLFEKYVAVLGDECMDAEEFTQILDAGLDAADVAVIPPGYDTVTIGDIERTRLTNIKVMFFAGVNDGIVPKAAGRGGIISQYEREALKELDIELAPGAREQAFIQRFYLYLNMTKPSRELYISYTRLDSEKKAAQPSYLIGILKGMFPELVVTETEDVEQLLDISSRQSALDYLLSNEVDDRWCEIAAAVMLYDASVSDAGDGNEADDKEFTQKNSVERLINARFEHYSKDPISRNVARSIYGRHMEGSITRFEQFARCAYAHFLNYGLRLTEREESGFTSLDMGNIYHEALERYSKKLDRESTDWFSVTDAKRDELAMEAINEVIDEYAGFGIFDTAESQHSISHMKAVFKQTVWALTTQIRRGSFVPERFEFSFYESLDMANDVTVDIKGRVDRTDTYTDEGRLFVKVLDYKSGNTVFDLVKLYYGTQLQLAVYMDAVMEQKKEALKQVSVEPGGMLYYHIDDPVIDLKDVTLGTELSEEEINQMILKKLKPDGLINSDEKAYRGMDRDFEKSSDVIPVTLKKDQTPAAGSKVANAEEFDVITRFAREKLREIGREIYDGNVAVNPIKNKKIDSCAYCAFQAICRYDSRIPGFSERSFNGDNKEDVLDKMRTQIAAAEHKACYGDNNIKP</sequence>
<evidence type="ECO:0000259" key="15">
    <source>
        <dbReference type="Pfam" id="PF21445"/>
    </source>
</evidence>
<dbReference type="SUPFAM" id="SSF52540">
    <property type="entry name" value="P-loop containing nucleoside triphosphate hydrolases"/>
    <property type="match status" value="1"/>
</dbReference>
<dbReference type="InterPro" id="IPR038726">
    <property type="entry name" value="PDDEXK_AddAB-type"/>
</dbReference>
<evidence type="ECO:0000313" key="17">
    <source>
        <dbReference type="Proteomes" id="UP000049472"/>
    </source>
</evidence>
<dbReference type="Gene3D" id="3.40.50.300">
    <property type="entry name" value="P-loop containing nucleotide triphosphate hydrolases"/>
    <property type="match status" value="3"/>
</dbReference>
<dbReference type="GO" id="GO:0003677">
    <property type="term" value="F:DNA binding"/>
    <property type="evidence" value="ECO:0007669"/>
    <property type="project" value="UniProtKB-KW"/>
</dbReference>
<dbReference type="InterPro" id="IPR049035">
    <property type="entry name" value="ADDB_N"/>
</dbReference>
<keyword evidence="17" id="KW-1185">Reference proteome</keyword>
<dbReference type="Pfam" id="PF12705">
    <property type="entry name" value="PDDEXK_1"/>
    <property type="match status" value="1"/>
</dbReference>
<keyword evidence="7" id="KW-0347">Helicase</keyword>
<evidence type="ECO:0000256" key="5">
    <source>
        <dbReference type="ARBA" id="ARBA00022763"/>
    </source>
</evidence>
<keyword evidence="1" id="KW-0004">4Fe-4S</keyword>
<organism evidence="16 17">
    <name type="scientific">Agathobacter rectalis</name>
    <dbReference type="NCBI Taxonomy" id="39491"/>
    <lineage>
        <taxon>Bacteria</taxon>
        <taxon>Bacillati</taxon>
        <taxon>Bacillota</taxon>
        <taxon>Clostridia</taxon>
        <taxon>Lachnospirales</taxon>
        <taxon>Lachnospiraceae</taxon>
        <taxon>Agathobacter</taxon>
    </lineage>
</organism>
<name>A0A0M6WIM3_9FIRM</name>
<dbReference type="EMBL" id="CVRQ01000015">
    <property type="protein sequence ID" value="CRL35900.1"/>
    <property type="molecule type" value="Genomic_DNA"/>
</dbReference>
<dbReference type="GO" id="GO:0051539">
    <property type="term" value="F:4 iron, 4 sulfur cluster binding"/>
    <property type="evidence" value="ECO:0007669"/>
    <property type="project" value="UniProtKB-KW"/>
</dbReference>
<keyword evidence="8" id="KW-0269">Exonuclease</keyword>
<dbReference type="AlphaFoldDB" id="A0A0M6WIM3"/>
<proteinExistence type="predicted"/>
<dbReference type="RefSeq" id="WP_055061514.1">
    <property type="nucleotide sequence ID" value="NZ_CVRQ01000015.1"/>
</dbReference>
<evidence type="ECO:0000256" key="13">
    <source>
        <dbReference type="ARBA" id="ARBA00023204"/>
    </source>
</evidence>
<keyword evidence="4" id="KW-0547">Nucleotide-binding</keyword>
<keyword evidence="12" id="KW-0238">DNA-binding</keyword>
<evidence type="ECO:0000256" key="11">
    <source>
        <dbReference type="ARBA" id="ARBA00023014"/>
    </source>
</evidence>
<dbReference type="GO" id="GO:0005524">
    <property type="term" value="F:ATP binding"/>
    <property type="evidence" value="ECO:0007669"/>
    <property type="project" value="UniProtKB-KW"/>
</dbReference>
<dbReference type="GO" id="GO:0046872">
    <property type="term" value="F:metal ion binding"/>
    <property type="evidence" value="ECO:0007669"/>
    <property type="project" value="UniProtKB-KW"/>
</dbReference>
<dbReference type="GO" id="GO:0000724">
    <property type="term" value="P:double-strand break repair via homologous recombination"/>
    <property type="evidence" value="ECO:0007669"/>
    <property type="project" value="InterPro"/>
</dbReference>
<dbReference type="Pfam" id="PF21445">
    <property type="entry name" value="ADDB_N"/>
    <property type="match status" value="1"/>
</dbReference>
<keyword evidence="11" id="KW-0411">Iron-sulfur</keyword>
<dbReference type="Proteomes" id="UP000049472">
    <property type="component" value="Unassembled WGS sequence"/>
</dbReference>
<dbReference type="PANTHER" id="PTHR30591:SF1">
    <property type="entry name" value="RECBCD ENZYME SUBUNIT RECC"/>
    <property type="match status" value="1"/>
</dbReference>
<dbReference type="InterPro" id="IPR011604">
    <property type="entry name" value="PDDEXK-like_dom_sf"/>
</dbReference>
<protein>
    <submittedName>
        <fullName evidence="16">AddB</fullName>
    </submittedName>
</protein>
<reference evidence="17" key="1">
    <citation type="submission" date="2015-05" db="EMBL/GenBank/DDBJ databases">
        <authorList>
            <consortium name="Pathogen Informatics"/>
        </authorList>
    </citation>
    <scope>NUCLEOTIDE SEQUENCE [LARGE SCALE GENOMIC DNA]</scope>
    <source>
        <strain evidence="17">T1-815</strain>
    </source>
</reference>
<evidence type="ECO:0000313" key="16">
    <source>
        <dbReference type="EMBL" id="CRL35900.1"/>
    </source>
</evidence>
<dbReference type="GO" id="GO:0004527">
    <property type="term" value="F:exonuclease activity"/>
    <property type="evidence" value="ECO:0007669"/>
    <property type="project" value="UniProtKB-KW"/>
</dbReference>
<evidence type="ECO:0000256" key="7">
    <source>
        <dbReference type="ARBA" id="ARBA00022806"/>
    </source>
</evidence>
<evidence type="ECO:0000256" key="1">
    <source>
        <dbReference type="ARBA" id="ARBA00022485"/>
    </source>
</evidence>
<dbReference type="InterPro" id="IPR014140">
    <property type="entry name" value="DNA_helicase_suAddB"/>
</dbReference>
<keyword evidence="3" id="KW-0479">Metal-binding</keyword>
<keyword evidence="2" id="KW-0540">Nuclease</keyword>
<dbReference type="NCBIfam" id="TIGR02773">
    <property type="entry name" value="addB_Gpos"/>
    <property type="match status" value="1"/>
</dbReference>
<evidence type="ECO:0000256" key="2">
    <source>
        <dbReference type="ARBA" id="ARBA00022722"/>
    </source>
</evidence>
<feature type="domain" description="ATP-dependent helicase/deoxyribonuclease subunit B N-terminal" evidence="15">
    <location>
        <begin position="5"/>
        <end position="290"/>
    </location>
</feature>
<evidence type="ECO:0000259" key="14">
    <source>
        <dbReference type="Pfam" id="PF12705"/>
    </source>
</evidence>
<dbReference type="GO" id="GO:0004386">
    <property type="term" value="F:helicase activity"/>
    <property type="evidence" value="ECO:0007669"/>
    <property type="project" value="UniProtKB-KW"/>
</dbReference>
<evidence type="ECO:0000256" key="9">
    <source>
        <dbReference type="ARBA" id="ARBA00022840"/>
    </source>
</evidence>
<evidence type="ECO:0000256" key="12">
    <source>
        <dbReference type="ARBA" id="ARBA00023125"/>
    </source>
</evidence>
<keyword evidence="6" id="KW-0378">Hydrolase</keyword>
<evidence type="ECO:0000256" key="6">
    <source>
        <dbReference type="ARBA" id="ARBA00022801"/>
    </source>
</evidence>
<evidence type="ECO:0000256" key="8">
    <source>
        <dbReference type="ARBA" id="ARBA00022839"/>
    </source>
</evidence>
<evidence type="ECO:0000256" key="10">
    <source>
        <dbReference type="ARBA" id="ARBA00023004"/>
    </source>
</evidence>
<dbReference type="InterPro" id="IPR027417">
    <property type="entry name" value="P-loop_NTPase"/>
</dbReference>
<keyword evidence="9" id="KW-0067">ATP-binding</keyword>
<gene>
    <name evidence="16" type="ORF">T1815_12001</name>
</gene>
<accession>A0A0M6WIM3</accession>
<keyword evidence="10" id="KW-0408">Iron</keyword>
<feature type="domain" description="PD-(D/E)XK endonuclease-like" evidence="14">
    <location>
        <begin position="773"/>
        <end position="1111"/>
    </location>
</feature>
<dbReference type="PANTHER" id="PTHR30591">
    <property type="entry name" value="RECBCD ENZYME SUBUNIT RECC"/>
    <property type="match status" value="1"/>
</dbReference>
<keyword evidence="5" id="KW-0227">DNA damage</keyword>
<evidence type="ECO:0000256" key="3">
    <source>
        <dbReference type="ARBA" id="ARBA00022723"/>
    </source>
</evidence>
<keyword evidence="13" id="KW-0234">DNA repair</keyword>
<evidence type="ECO:0000256" key="4">
    <source>
        <dbReference type="ARBA" id="ARBA00022741"/>
    </source>
</evidence>
<dbReference type="Gene3D" id="3.90.320.10">
    <property type="match status" value="1"/>
</dbReference>